<evidence type="ECO:0000313" key="1">
    <source>
        <dbReference type="EMBL" id="GAM64997.1"/>
    </source>
</evidence>
<dbReference type="AlphaFoldDB" id="A0A0B8PJY3"/>
<name>A0A0B8PJY3_9VIBR</name>
<sequence>MQARLDVDVPVTLCPEIGRGSYGSSGIEGHRNGKDWAPQFNYQSYTHNSSEAEIICSMRCLSSNSVSRYSWMM</sequence>
<protein>
    <submittedName>
        <fullName evidence="1">Alpha-galactosidase</fullName>
    </submittedName>
</protein>
<gene>
    <name evidence="1" type="ORF">JCM19232_41</name>
</gene>
<proteinExistence type="predicted"/>
<accession>A0A0B8PJY3</accession>
<organism evidence="1 2">
    <name type="scientific">Vibrio ishigakensis</name>
    <dbReference type="NCBI Taxonomy" id="1481914"/>
    <lineage>
        <taxon>Bacteria</taxon>
        <taxon>Pseudomonadati</taxon>
        <taxon>Pseudomonadota</taxon>
        <taxon>Gammaproteobacteria</taxon>
        <taxon>Vibrionales</taxon>
        <taxon>Vibrionaceae</taxon>
        <taxon>Vibrio</taxon>
    </lineage>
</organism>
<reference evidence="1 2" key="1">
    <citation type="submission" date="2015-01" db="EMBL/GenBank/DDBJ databases">
        <title>Vibrio sp. C5 JCM 19232 whole genome shotgun sequence.</title>
        <authorList>
            <person name="Sawabe T."/>
            <person name="Meirelles P."/>
            <person name="Feng G."/>
            <person name="Sayaka M."/>
            <person name="Hattori M."/>
            <person name="Ohkuma M."/>
        </authorList>
    </citation>
    <scope>NUCLEOTIDE SEQUENCE [LARGE SCALE GENOMIC DNA]</scope>
    <source>
        <strain evidence="1 2">JCM19232</strain>
    </source>
</reference>
<reference evidence="1 2" key="2">
    <citation type="submission" date="2015-01" db="EMBL/GenBank/DDBJ databases">
        <authorList>
            <consortium name="NBRP consortium"/>
            <person name="Sawabe T."/>
            <person name="Meirelles P."/>
            <person name="Feng G."/>
            <person name="Sayaka M."/>
            <person name="Hattori M."/>
            <person name="Ohkuma M."/>
        </authorList>
    </citation>
    <scope>NUCLEOTIDE SEQUENCE [LARGE SCALE GENOMIC DNA]</scope>
    <source>
        <strain evidence="1 2">JCM19232</strain>
    </source>
</reference>
<dbReference type="Proteomes" id="UP000031670">
    <property type="component" value="Unassembled WGS sequence"/>
</dbReference>
<evidence type="ECO:0000313" key="2">
    <source>
        <dbReference type="Proteomes" id="UP000031670"/>
    </source>
</evidence>
<comment type="caution">
    <text evidence="1">The sequence shown here is derived from an EMBL/GenBank/DDBJ whole genome shotgun (WGS) entry which is preliminary data.</text>
</comment>
<dbReference type="EMBL" id="BBSA01000016">
    <property type="protein sequence ID" value="GAM64997.1"/>
    <property type="molecule type" value="Genomic_DNA"/>
</dbReference>